<proteinExistence type="predicted"/>
<organism evidence="1 2">
    <name type="scientific">Larinioides sclopetarius</name>
    <dbReference type="NCBI Taxonomy" id="280406"/>
    <lineage>
        <taxon>Eukaryota</taxon>
        <taxon>Metazoa</taxon>
        <taxon>Ecdysozoa</taxon>
        <taxon>Arthropoda</taxon>
        <taxon>Chelicerata</taxon>
        <taxon>Arachnida</taxon>
        <taxon>Araneae</taxon>
        <taxon>Araneomorphae</taxon>
        <taxon>Entelegynae</taxon>
        <taxon>Araneoidea</taxon>
        <taxon>Araneidae</taxon>
        <taxon>Larinioides</taxon>
    </lineage>
</organism>
<reference evidence="1 2" key="1">
    <citation type="submission" date="2024-04" db="EMBL/GenBank/DDBJ databases">
        <authorList>
            <person name="Rising A."/>
            <person name="Reimegard J."/>
            <person name="Sonavane S."/>
            <person name="Akerstrom W."/>
            <person name="Nylinder S."/>
            <person name="Hedman E."/>
            <person name="Kallberg Y."/>
        </authorList>
    </citation>
    <scope>NUCLEOTIDE SEQUENCE [LARGE SCALE GENOMIC DNA]</scope>
</reference>
<evidence type="ECO:0000313" key="2">
    <source>
        <dbReference type="Proteomes" id="UP001497382"/>
    </source>
</evidence>
<sequence>MRNILLGWKSWPGEFLVLWKSWPGQILLALKTWHGSLVDKLAQYNLWGVRVLAWQRMLLGEKFAR</sequence>
<gene>
    <name evidence="1" type="ORF">LARSCL_LOCUS16324</name>
</gene>
<comment type="caution">
    <text evidence="1">The sequence shown here is derived from an EMBL/GenBank/DDBJ whole genome shotgun (WGS) entry which is preliminary data.</text>
</comment>
<name>A0AAV2B1P2_9ARAC</name>
<dbReference type="AlphaFoldDB" id="A0AAV2B1P2"/>
<protein>
    <submittedName>
        <fullName evidence="1">Uncharacterized protein</fullName>
    </submittedName>
</protein>
<dbReference type="EMBL" id="CAXIEN010000260">
    <property type="protein sequence ID" value="CAL1290186.1"/>
    <property type="molecule type" value="Genomic_DNA"/>
</dbReference>
<accession>A0AAV2B1P2</accession>
<evidence type="ECO:0000313" key="1">
    <source>
        <dbReference type="EMBL" id="CAL1290186.1"/>
    </source>
</evidence>
<keyword evidence="2" id="KW-1185">Reference proteome</keyword>
<dbReference type="Proteomes" id="UP001497382">
    <property type="component" value="Unassembled WGS sequence"/>
</dbReference>